<dbReference type="PANTHER" id="PTHR15077">
    <property type="entry name" value="FAS-ASSOCIATING DEATH DOMAIN-CONTAINING PROTEIN FADD"/>
    <property type="match status" value="1"/>
</dbReference>
<protein>
    <recommendedName>
        <fullName evidence="2">Death domain-containing protein</fullName>
    </recommendedName>
</protein>
<dbReference type="Proteomes" id="UP001159427">
    <property type="component" value="Unassembled WGS sequence"/>
</dbReference>
<feature type="region of interest" description="Disordered" evidence="1">
    <location>
        <begin position="102"/>
        <end position="123"/>
    </location>
</feature>
<evidence type="ECO:0000313" key="4">
    <source>
        <dbReference type="Proteomes" id="UP001159427"/>
    </source>
</evidence>
<evidence type="ECO:0000259" key="2">
    <source>
        <dbReference type="PROSITE" id="PS50017"/>
    </source>
</evidence>
<comment type="caution">
    <text evidence="3">The sequence shown here is derived from an EMBL/GenBank/DDBJ whole genome shotgun (WGS) entry which is preliminary data.</text>
</comment>
<organism evidence="3 4">
    <name type="scientific">Porites evermanni</name>
    <dbReference type="NCBI Taxonomy" id="104178"/>
    <lineage>
        <taxon>Eukaryota</taxon>
        <taxon>Metazoa</taxon>
        <taxon>Cnidaria</taxon>
        <taxon>Anthozoa</taxon>
        <taxon>Hexacorallia</taxon>
        <taxon>Scleractinia</taxon>
        <taxon>Fungiina</taxon>
        <taxon>Poritidae</taxon>
        <taxon>Porites</taxon>
    </lineage>
</organism>
<proteinExistence type="predicted"/>
<gene>
    <name evidence="3" type="ORF">PEVE_00005509</name>
</gene>
<dbReference type="Gene3D" id="1.10.533.10">
    <property type="entry name" value="Death Domain, Fas"/>
    <property type="match status" value="1"/>
</dbReference>
<dbReference type="Pfam" id="PF00531">
    <property type="entry name" value="Death"/>
    <property type="match status" value="1"/>
</dbReference>
<dbReference type="SMART" id="SM00005">
    <property type="entry name" value="DEATH"/>
    <property type="match status" value="1"/>
</dbReference>
<keyword evidence="4" id="KW-1185">Reference proteome</keyword>
<reference evidence="3 4" key="1">
    <citation type="submission" date="2022-05" db="EMBL/GenBank/DDBJ databases">
        <authorList>
            <consortium name="Genoscope - CEA"/>
            <person name="William W."/>
        </authorList>
    </citation>
    <scope>NUCLEOTIDE SEQUENCE [LARGE SCALE GENOMIC DNA]</scope>
</reference>
<accession>A0ABN8LWW8</accession>
<sequence length="123" mass="13729">MDRAPSFKSGVPSSRDLLLVASELGSSWKMLGRILCLSEPVLEQIEEDERNLTEKCYAVLLKWKQKDGPAASYEYLAQALQHPILGTQDSVEMVKNNKETGLQCSLNNGDVKDRESVLSKEET</sequence>
<dbReference type="InterPro" id="IPR000488">
    <property type="entry name" value="Death_dom"/>
</dbReference>
<dbReference type="EMBL" id="CALNXI010000135">
    <property type="protein sequence ID" value="CAH3020078.1"/>
    <property type="molecule type" value="Genomic_DNA"/>
</dbReference>
<dbReference type="CDD" id="cd01670">
    <property type="entry name" value="Death"/>
    <property type="match status" value="1"/>
</dbReference>
<dbReference type="PROSITE" id="PS50017">
    <property type="entry name" value="DEATH_DOMAIN"/>
    <property type="match status" value="1"/>
</dbReference>
<dbReference type="InterPro" id="IPR011029">
    <property type="entry name" value="DEATH-like_dom_sf"/>
</dbReference>
<evidence type="ECO:0000256" key="1">
    <source>
        <dbReference type="SAM" id="MobiDB-lite"/>
    </source>
</evidence>
<dbReference type="SUPFAM" id="SSF47986">
    <property type="entry name" value="DEATH domain"/>
    <property type="match status" value="1"/>
</dbReference>
<feature type="compositionally biased region" description="Basic and acidic residues" evidence="1">
    <location>
        <begin position="110"/>
        <end position="123"/>
    </location>
</feature>
<dbReference type="PANTHER" id="PTHR15077:SF12">
    <property type="entry name" value="DEATH DOMAIN-CONTAINING PROTEIN"/>
    <property type="match status" value="1"/>
</dbReference>
<name>A0ABN8LWW8_9CNID</name>
<dbReference type="InterPro" id="IPR016729">
    <property type="entry name" value="FADD"/>
</dbReference>
<evidence type="ECO:0000313" key="3">
    <source>
        <dbReference type="EMBL" id="CAH3020078.1"/>
    </source>
</evidence>
<feature type="domain" description="Death" evidence="2">
    <location>
        <begin position="13"/>
        <end position="81"/>
    </location>
</feature>